<keyword evidence="6 10" id="KW-0547">Nucleotide-binding</keyword>
<dbReference type="HAMAP" id="MF_00165">
    <property type="entry name" value="Thymidylate_kinase"/>
    <property type="match status" value="1"/>
</dbReference>
<keyword evidence="4 10" id="KW-0808">Transferase</keyword>
<evidence type="ECO:0000256" key="6">
    <source>
        <dbReference type="ARBA" id="ARBA00022741"/>
    </source>
</evidence>
<dbReference type="PANTHER" id="PTHR10344">
    <property type="entry name" value="THYMIDYLATE KINASE"/>
    <property type="match status" value="1"/>
</dbReference>
<feature type="domain" description="Thymidylate kinase-like" evidence="12">
    <location>
        <begin position="12"/>
        <end position="185"/>
    </location>
</feature>
<evidence type="ECO:0000256" key="3">
    <source>
        <dbReference type="ARBA" id="ARBA00017144"/>
    </source>
</evidence>
<protein>
    <recommendedName>
        <fullName evidence="3 10">Thymidylate kinase</fullName>
        <ecNumber evidence="2 10">2.7.4.9</ecNumber>
    </recommendedName>
    <alternativeName>
        <fullName evidence="10">dTMP kinase</fullName>
    </alternativeName>
</protein>
<sequence length="213" mass="23059">MSQPHRGLLITLDGPKGAGKSTTARNVGRDLERRGLAVHVTTQPSRNQLGEIARSKTDTYRGLTLACLVAADRYHHLAHELRPRRDAGEIVICDRYVASSFVLQQMDGVPLDFVEAINAHADLPDLAVILTADPTIAAARIARRGSHDRFHTDVSTSAREVELYSKAAKRLAELGHEVVTLDTTGAMPDQIARRIGDHIAALVDVPGPRLGSA</sequence>
<reference evidence="14" key="1">
    <citation type="journal article" date="2019" name="Int. J. Syst. Evol. Microbiol.">
        <title>The Global Catalogue of Microorganisms (GCM) 10K type strain sequencing project: providing services to taxonomists for standard genome sequencing and annotation.</title>
        <authorList>
            <consortium name="The Broad Institute Genomics Platform"/>
            <consortium name="The Broad Institute Genome Sequencing Center for Infectious Disease"/>
            <person name="Wu L."/>
            <person name="Ma J."/>
        </authorList>
    </citation>
    <scope>NUCLEOTIDE SEQUENCE [LARGE SCALE GENOMIC DNA]</scope>
    <source>
        <strain evidence="14">JCM 3296</strain>
    </source>
</reference>
<name>A0ABQ2VFX0_9PSEU</name>
<organism evidence="13 14">
    <name type="scientific">Lentzea flava</name>
    <dbReference type="NCBI Taxonomy" id="103732"/>
    <lineage>
        <taxon>Bacteria</taxon>
        <taxon>Bacillati</taxon>
        <taxon>Actinomycetota</taxon>
        <taxon>Actinomycetes</taxon>
        <taxon>Pseudonocardiales</taxon>
        <taxon>Pseudonocardiaceae</taxon>
        <taxon>Lentzea</taxon>
    </lineage>
</organism>
<dbReference type="GO" id="GO:0016301">
    <property type="term" value="F:kinase activity"/>
    <property type="evidence" value="ECO:0007669"/>
    <property type="project" value="UniProtKB-KW"/>
</dbReference>
<gene>
    <name evidence="10" type="primary">tmk</name>
    <name evidence="13" type="ORF">GCM10010178_89080</name>
</gene>
<evidence type="ECO:0000256" key="5">
    <source>
        <dbReference type="ARBA" id="ARBA00022727"/>
    </source>
</evidence>
<dbReference type="Proteomes" id="UP000649573">
    <property type="component" value="Unassembled WGS sequence"/>
</dbReference>
<accession>A0ABQ2VFX0</accession>
<comment type="catalytic activity">
    <reaction evidence="9 10">
        <text>dTMP + ATP = dTDP + ADP</text>
        <dbReference type="Rhea" id="RHEA:13517"/>
        <dbReference type="ChEBI" id="CHEBI:30616"/>
        <dbReference type="ChEBI" id="CHEBI:58369"/>
        <dbReference type="ChEBI" id="CHEBI:63528"/>
        <dbReference type="ChEBI" id="CHEBI:456216"/>
        <dbReference type="EC" id="2.7.4.9"/>
    </reaction>
</comment>
<dbReference type="EMBL" id="BMRE01000093">
    <property type="protein sequence ID" value="GGU84965.1"/>
    <property type="molecule type" value="Genomic_DNA"/>
</dbReference>
<comment type="similarity">
    <text evidence="1 10">Belongs to the thymidylate kinase family.</text>
</comment>
<keyword evidence="8 10" id="KW-0067">ATP-binding</keyword>
<keyword evidence="5 10" id="KW-0545">Nucleotide biosynthesis</keyword>
<evidence type="ECO:0000256" key="2">
    <source>
        <dbReference type="ARBA" id="ARBA00012980"/>
    </source>
</evidence>
<comment type="function">
    <text evidence="10">Phosphorylation of dTMP to form dTDP in both de novo and salvage pathways of dTTP synthesis.</text>
</comment>
<evidence type="ECO:0000313" key="13">
    <source>
        <dbReference type="EMBL" id="GGU84965.1"/>
    </source>
</evidence>
<proteinExistence type="inferred from homology"/>
<dbReference type="CDD" id="cd01672">
    <property type="entry name" value="TMPK"/>
    <property type="match status" value="1"/>
</dbReference>
<keyword evidence="7 10" id="KW-0418">Kinase</keyword>
<evidence type="ECO:0000256" key="8">
    <source>
        <dbReference type="ARBA" id="ARBA00022840"/>
    </source>
</evidence>
<evidence type="ECO:0000256" key="9">
    <source>
        <dbReference type="ARBA" id="ARBA00048743"/>
    </source>
</evidence>
<keyword evidence="14" id="KW-1185">Reference proteome</keyword>
<dbReference type="InterPro" id="IPR027417">
    <property type="entry name" value="P-loop_NTPase"/>
</dbReference>
<dbReference type="Pfam" id="PF02223">
    <property type="entry name" value="Thymidylate_kin"/>
    <property type="match status" value="1"/>
</dbReference>
<evidence type="ECO:0000313" key="14">
    <source>
        <dbReference type="Proteomes" id="UP000649573"/>
    </source>
</evidence>
<dbReference type="SUPFAM" id="SSF52540">
    <property type="entry name" value="P-loop containing nucleoside triphosphate hydrolases"/>
    <property type="match status" value="1"/>
</dbReference>
<comment type="caution">
    <text evidence="10">Lacks conserved residue(s) required for the propagation of feature annotation.</text>
</comment>
<evidence type="ECO:0000256" key="10">
    <source>
        <dbReference type="HAMAP-Rule" id="MF_00165"/>
    </source>
</evidence>
<dbReference type="InterPro" id="IPR018094">
    <property type="entry name" value="Thymidylate_kinase"/>
</dbReference>
<evidence type="ECO:0000259" key="12">
    <source>
        <dbReference type="Pfam" id="PF02223"/>
    </source>
</evidence>
<evidence type="ECO:0000256" key="11">
    <source>
        <dbReference type="SAM" id="MobiDB-lite"/>
    </source>
</evidence>
<evidence type="ECO:0000256" key="1">
    <source>
        <dbReference type="ARBA" id="ARBA00009776"/>
    </source>
</evidence>
<comment type="caution">
    <text evidence="13">The sequence shown here is derived from an EMBL/GenBank/DDBJ whole genome shotgun (WGS) entry which is preliminary data.</text>
</comment>
<dbReference type="PANTHER" id="PTHR10344:SF4">
    <property type="entry name" value="UMP-CMP KINASE 2, MITOCHONDRIAL"/>
    <property type="match status" value="1"/>
</dbReference>
<dbReference type="Gene3D" id="3.40.50.300">
    <property type="entry name" value="P-loop containing nucleotide triphosphate hydrolases"/>
    <property type="match status" value="1"/>
</dbReference>
<dbReference type="InterPro" id="IPR039430">
    <property type="entry name" value="Thymidylate_kin-like_dom"/>
</dbReference>
<evidence type="ECO:0000256" key="7">
    <source>
        <dbReference type="ARBA" id="ARBA00022777"/>
    </source>
</evidence>
<evidence type="ECO:0000256" key="4">
    <source>
        <dbReference type="ARBA" id="ARBA00022679"/>
    </source>
</evidence>
<dbReference type="EC" id="2.7.4.9" evidence="2 10"/>
<dbReference type="NCBIfam" id="TIGR00041">
    <property type="entry name" value="DTMP_kinase"/>
    <property type="match status" value="1"/>
</dbReference>
<feature type="region of interest" description="Disordered" evidence="11">
    <location>
        <begin position="1"/>
        <end position="23"/>
    </location>
</feature>